<evidence type="ECO:0000313" key="5">
    <source>
        <dbReference type="Proteomes" id="UP000321749"/>
    </source>
</evidence>
<dbReference type="InterPro" id="IPR002051">
    <property type="entry name" value="Haem_Oase"/>
</dbReference>
<keyword evidence="3" id="KW-0408">Iron</keyword>
<dbReference type="PANTHER" id="PTHR10720">
    <property type="entry name" value="HEME OXYGENASE"/>
    <property type="match status" value="1"/>
</dbReference>
<evidence type="ECO:0000256" key="1">
    <source>
        <dbReference type="ARBA" id="ARBA00022617"/>
    </source>
</evidence>
<accession>A0AA87RD11</accession>
<organism evidence="4 5">
    <name type="scientific">Agrococcus baldri</name>
    <dbReference type="NCBI Taxonomy" id="153730"/>
    <lineage>
        <taxon>Bacteria</taxon>
        <taxon>Bacillati</taxon>
        <taxon>Actinomycetota</taxon>
        <taxon>Actinomycetes</taxon>
        <taxon>Micrococcales</taxon>
        <taxon>Microbacteriaceae</taxon>
        <taxon>Agrococcus</taxon>
    </lineage>
</organism>
<gene>
    <name evidence="4" type="ORF">ABA31_17880</name>
</gene>
<protein>
    <submittedName>
        <fullName evidence="4">Heme oxygenase</fullName>
    </submittedName>
</protein>
<dbReference type="GO" id="GO:0042167">
    <property type="term" value="P:heme catabolic process"/>
    <property type="evidence" value="ECO:0007669"/>
    <property type="project" value="TreeGrafter"/>
</dbReference>
<dbReference type="GO" id="GO:0004392">
    <property type="term" value="F:heme oxygenase (decyclizing) activity"/>
    <property type="evidence" value="ECO:0007669"/>
    <property type="project" value="InterPro"/>
</dbReference>
<dbReference type="Proteomes" id="UP000321749">
    <property type="component" value="Unassembled WGS sequence"/>
</dbReference>
<dbReference type="InterPro" id="IPR016084">
    <property type="entry name" value="Haem_Oase-like_multi-hlx"/>
</dbReference>
<evidence type="ECO:0000256" key="2">
    <source>
        <dbReference type="ARBA" id="ARBA00022723"/>
    </source>
</evidence>
<sequence>MPQSSELAARLRAATWSAHQAAAGDAFLKGLLRGEGTVDDFARLASQHLVVYRALEAAVTASRSGLLARLHHPALERAAAIESDVAALGGTRPATAATDAYAEHLASLAGDPVRLAAHHYTRYLGDLSGGQHIGRALTRRFGAHTTSFYRFAIDDLDAFKQQYRATLDTAGLDHDAERALLEEAGRAYAASHAVHASLAVEAAAVVA</sequence>
<dbReference type="Gene3D" id="1.20.910.10">
    <property type="entry name" value="Heme oxygenase-like"/>
    <property type="match status" value="1"/>
</dbReference>
<proteinExistence type="predicted"/>
<dbReference type="PANTHER" id="PTHR10720:SF0">
    <property type="entry name" value="HEME OXYGENASE"/>
    <property type="match status" value="1"/>
</dbReference>
<dbReference type="RefSeq" id="WP_146794714.1">
    <property type="nucleotide sequence ID" value="NZ_BJUU01000010.1"/>
</dbReference>
<name>A0AA87RD11_9MICO</name>
<dbReference type="GO" id="GO:0020037">
    <property type="term" value="F:heme binding"/>
    <property type="evidence" value="ECO:0007669"/>
    <property type="project" value="TreeGrafter"/>
</dbReference>
<dbReference type="CDD" id="cd19165">
    <property type="entry name" value="HemeO"/>
    <property type="match status" value="1"/>
</dbReference>
<dbReference type="AlphaFoldDB" id="A0AA87RD11"/>
<evidence type="ECO:0000256" key="3">
    <source>
        <dbReference type="ARBA" id="ARBA00023004"/>
    </source>
</evidence>
<dbReference type="InterPro" id="IPR016053">
    <property type="entry name" value="Haem_Oase-like"/>
</dbReference>
<keyword evidence="2" id="KW-0479">Metal-binding</keyword>
<evidence type="ECO:0000313" key="4">
    <source>
        <dbReference type="EMBL" id="GEK80437.1"/>
    </source>
</evidence>
<dbReference type="GO" id="GO:0006788">
    <property type="term" value="P:heme oxidation"/>
    <property type="evidence" value="ECO:0007669"/>
    <property type="project" value="InterPro"/>
</dbReference>
<reference evidence="4 5" key="1">
    <citation type="submission" date="2019-07" db="EMBL/GenBank/DDBJ databases">
        <title>Whole genome shotgun sequence of Agrococcus baldri NBRC 103055.</title>
        <authorList>
            <person name="Hosoyama A."/>
            <person name="Uohara A."/>
            <person name="Ohji S."/>
            <person name="Ichikawa N."/>
        </authorList>
    </citation>
    <scope>NUCLEOTIDE SEQUENCE [LARGE SCALE GENOMIC DNA]</scope>
    <source>
        <strain evidence="4 5">NBRC 103055</strain>
    </source>
</reference>
<dbReference type="SUPFAM" id="SSF48613">
    <property type="entry name" value="Heme oxygenase-like"/>
    <property type="match status" value="1"/>
</dbReference>
<dbReference type="PRINTS" id="PR00088">
    <property type="entry name" value="HAEMOXYGNASE"/>
</dbReference>
<keyword evidence="5" id="KW-1185">Reference proteome</keyword>
<keyword evidence="1" id="KW-0349">Heme</keyword>
<comment type="caution">
    <text evidence="4">The sequence shown here is derived from an EMBL/GenBank/DDBJ whole genome shotgun (WGS) entry which is preliminary data.</text>
</comment>
<dbReference type="Pfam" id="PF01126">
    <property type="entry name" value="Heme_oxygenase"/>
    <property type="match status" value="1"/>
</dbReference>
<dbReference type="GO" id="GO:0006979">
    <property type="term" value="P:response to oxidative stress"/>
    <property type="evidence" value="ECO:0007669"/>
    <property type="project" value="TreeGrafter"/>
</dbReference>
<dbReference type="EMBL" id="BJUU01000010">
    <property type="protein sequence ID" value="GEK80437.1"/>
    <property type="molecule type" value="Genomic_DNA"/>
</dbReference>
<dbReference type="GO" id="GO:0046872">
    <property type="term" value="F:metal ion binding"/>
    <property type="evidence" value="ECO:0007669"/>
    <property type="project" value="UniProtKB-KW"/>
</dbReference>